<dbReference type="PANTHER" id="PTHR13847">
    <property type="entry name" value="SARCOSINE DEHYDROGENASE-RELATED"/>
    <property type="match status" value="1"/>
</dbReference>
<dbReference type="GO" id="GO:0005737">
    <property type="term" value="C:cytoplasm"/>
    <property type="evidence" value="ECO:0007669"/>
    <property type="project" value="TreeGrafter"/>
</dbReference>
<proteinExistence type="predicted"/>
<dbReference type="Gene3D" id="3.30.9.10">
    <property type="entry name" value="D-Amino Acid Oxidase, subunit A, domain 2"/>
    <property type="match status" value="1"/>
</dbReference>
<dbReference type="AlphaFoldDB" id="A0A370QJC8"/>
<name>A0A370QJC8_9FLAO</name>
<sequence length="400" mass="44615">MRRNNPSENTSQPPSREKHNLSYWEQNTWLSNIDVAIIGSGIVGLSCALALRQRYPQKKIVVFEKGMLPSGASTKNAGFACFGSISEILEDLKTHSEDEVVQLIKNRVVGLQLLRRNLGDLQLDYQQLGGHEVFTENDTDLFENCIENLSYINKLLENVFFGEKEVFSVKKDSFSFKNVQNKLVFNKFEGQLDAGKMILGLLQKCSKKGILVLNNAEITSFSAKNNKISLEMDNSVKFSAKKLCIATNGFAKQFLELPLQPARAQVLITHPIPNLHIKGTFHLDKGYYYFRNIHNRILFGGGRNLDFKAEETSDLGLTALVQEELERLLQTTILPNTPFTIDQRWSGIMGVGTQKKPIVKQIEPNVYCGVRLGGMGVAIGSSVGQQLANLVTIYSPLEGG</sequence>
<evidence type="ECO:0000259" key="1">
    <source>
        <dbReference type="Pfam" id="PF01266"/>
    </source>
</evidence>
<dbReference type="EMBL" id="QRAO01000001">
    <property type="protein sequence ID" value="RDK88445.1"/>
    <property type="molecule type" value="Genomic_DNA"/>
</dbReference>
<protein>
    <submittedName>
        <fullName evidence="2">Glycine/D-amino acid oxidase-like deaminating enzyme</fullName>
    </submittedName>
</protein>
<feature type="domain" description="FAD dependent oxidoreductase" evidence="1">
    <location>
        <begin position="34"/>
        <end position="390"/>
    </location>
</feature>
<accession>A0A370QJC8</accession>
<keyword evidence="3" id="KW-1185">Reference proteome</keyword>
<evidence type="ECO:0000313" key="3">
    <source>
        <dbReference type="Proteomes" id="UP000255317"/>
    </source>
</evidence>
<dbReference type="Pfam" id="PF01266">
    <property type="entry name" value="DAO"/>
    <property type="match status" value="1"/>
</dbReference>
<organism evidence="2 3">
    <name type="scientific">Marinirhabdus gelatinilytica</name>
    <dbReference type="NCBI Taxonomy" id="1703343"/>
    <lineage>
        <taxon>Bacteria</taxon>
        <taxon>Pseudomonadati</taxon>
        <taxon>Bacteroidota</taxon>
        <taxon>Flavobacteriia</taxon>
        <taxon>Flavobacteriales</taxon>
        <taxon>Flavobacteriaceae</taxon>
    </lineage>
</organism>
<gene>
    <name evidence="2" type="ORF">C8D94_101317</name>
</gene>
<dbReference type="SUPFAM" id="SSF51905">
    <property type="entry name" value="FAD/NAD(P)-binding domain"/>
    <property type="match status" value="1"/>
</dbReference>
<dbReference type="PANTHER" id="PTHR13847:SF281">
    <property type="entry name" value="FAD DEPENDENT OXIDOREDUCTASE DOMAIN-CONTAINING PROTEIN"/>
    <property type="match status" value="1"/>
</dbReference>
<dbReference type="InterPro" id="IPR036188">
    <property type="entry name" value="FAD/NAD-bd_sf"/>
</dbReference>
<dbReference type="Proteomes" id="UP000255317">
    <property type="component" value="Unassembled WGS sequence"/>
</dbReference>
<comment type="caution">
    <text evidence="2">The sequence shown here is derived from an EMBL/GenBank/DDBJ whole genome shotgun (WGS) entry which is preliminary data.</text>
</comment>
<dbReference type="RefSeq" id="WP_115122151.1">
    <property type="nucleotide sequence ID" value="NZ_QRAO01000001.1"/>
</dbReference>
<reference evidence="2 3" key="1">
    <citation type="submission" date="2018-07" db="EMBL/GenBank/DDBJ databases">
        <title>Genomic Encyclopedia of Type Strains, Phase IV (KMG-IV): sequencing the most valuable type-strain genomes for metagenomic binning, comparative biology and taxonomic classification.</title>
        <authorList>
            <person name="Goeker M."/>
        </authorList>
    </citation>
    <scope>NUCLEOTIDE SEQUENCE [LARGE SCALE GENOMIC DNA]</scope>
    <source>
        <strain evidence="2 3">DSM 101478</strain>
    </source>
</reference>
<dbReference type="Gene3D" id="3.50.50.60">
    <property type="entry name" value="FAD/NAD(P)-binding domain"/>
    <property type="match status" value="1"/>
</dbReference>
<dbReference type="InterPro" id="IPR006076">
    <property type="entry name" value="FAD-dep_OxRdtase"/>
</dbReference>
<evidence type="ECO:0000313" key="2">
    <source>
        <dbReference type="EMBL" id="RDK88445.1"/>
    </source>
</evidence>
<dbReference type="OrthoDB" id="1491488at2"/>